<evidence type="ECO:0008006" key="3">
    <source>
        <dbReference type="Google" id="ProtNLM"/>
    </source>
</evidence>
<organism evidence="2">
    <name type="scientific">hydrothermal vent metagenome</name>
    <dbReference type="NCBI Taxonomy" id="652676"/>
    <lineage>
        <taxon>unclassified sequences</taxon>
        <taxon>metagenomes</taxon>
        <taxon>ecological metagenomes</taxon>
    </lineage>
</organism>
<protein>
    <recommendedName>
        <fullName evidence="3">AsmA-like C-terminal domain-containing protein</fullName>
    </recommendedName>
</protein>
<keyword evidence="1" id="KW-1133">Transmembrane helix</keyword>
<reference evidence="2" key="1">
    <citation type="submission" date="2016-10" db="EMBL/GenBank/DDBJ databases">
        <authorList>
            <person name="de Groot N.N."/>
        </authorList>
    </citation>
    <scope>NUCLEOTIDE SEQUENCE</scope>
</reference>
<keyword evidence="1" id="KW-0812">Transmembrane</keyword>
<keyword evidence="1" id="KW-0472">Membrane</keyword>
<evidence type="ECO:0000313" key="2">
    <source>
        <dbReference type="EMBL" id="SFV69543.1"/>
    </source>
</evidence>
<gene>
    <name evidence="2" type="ORF">MNB_SV-13-902</name>
</gene>
<sequence>MLKFLKNSLTILISLFLLLCYFIFTPLGNLSLYPFLSYEISKRTEMQIEIQSLNILKYPEIEIVAHIERKAKLSIKGVLKKMHLDMLYTLNSNCIAIKECHIDDIIDIKGSIKGEYSRLFIQGQGTALDGSVQYQATKYQDGVENVLVTLKEINSTKLSTLLGQPADIQGEANATLHFDFMNSHHKKGKITYEVTDNNFRGIPIALSSKSSIEDDTHRFTIDVKSPHFILNINQGIYNQKEKIAKASYLLDIPNLSTLETLLGYKYRGSFYARGEVSYAKYLKITGLSKSFGGMSDFVFEKNGLTIELYDVFLHEIMHLFPLPAMLTANATGHLYYNFFENTLVVNTKLKNAKFLHCKLVDIIYKKSGVNMLHETFDDSSLNFTYHESMLLGDLHLANDTSYLNLSNTSIHINKNIIDAYFDFKMQKQEFSGKVYGQLHSPKVNLDMQKLIRYQMDKQVDKLIGKNNRRIMENMPMGNVAKDLATDVGASFMKVFF</sequence>
<dbReference type="AlphaFoldDB" id="A0A1W1CUY8"/>
<dbReference type="EMBL" id="FPHM01000137">
    <property type="protein sequence ID" value="SFV69543.1"/>
    <property type="molecule type" value="Genomic_DNA"/>
</dbReference>
<evidence type="ECO:0000256" key="1">
    <source>
        <dbReference type="SAM" id="Phobius"/>
    </source>
</evidence>
<proteinExistence type="predicted"/>
<name>A0A1W1CUY8_9ZZZZ</name>
<feature type="transmembrane region" description="Helical" evidence="1">
    <location>
        <begin position="12"/>
        <end position="36"/>
    </location>
</feature>
<accession>A0A1W1CUY8</accession>